<dbReference type="AlphaFoldDB" id="A0A8J3HY55"/>
<keyword evidence="2" id="KW-0472">Membrane</keyword>
<comment type="caution">
    <text evidence="3">The sequence shown here is derived from an EMBL/GenBank/DDBJ whole genome shotgun (WGS) entry which is preliminary data.</text>
</comment>
<name>A0A8J3HY55_9CHLR</name>
<protein>
    <submittedName>
        <fullName evidence="3">Uncharacterized protein</fullName>
    </submittedName>
</protein>
<gene>
    <name evidence="3" type="ORF">KSX_09500</name>
</gene>
<accession>A0A8J3HY55</accession>
<feature type="compositionally biased region" description="Basic and acidic residues" evidence="1">
    <location>
        <begin position="115"/>
        <end position="127"/>
    </location>
</feature>
<keyword evidence="2" id="KW-0812">Transmembrane</keyword>
<dbReference type="RefSeq" id="WP_220192291.1">
    <property type="nucleotide sequence ID" value="NZ_BNJF01000001.1"/>
</dbReference>
<evidence type="ECO:0000256" key="2">
    <source>
        <dbReference type="SAM" id="Phobius"/>
    </source>
</evidence>
<evidence type="ECO:0000313" key="4">
    <source>
        <dbReference type="Proteomes" id="UP000612362"/>
    </source>
</evidence>
<feature type="region of interest" description="Disordered" evidence="1">
    <location>
        <begin position="77"/>
        <end position="96"/>
    </location>
</feature>
<evidence type="ECO:0000313" key="3">
    <source>
        <dbReference type="EMBL" id="GHO42787.1"/>
    </source>
</evidence>
<reference evidence="3" key="1">
    <citation type="submission" date="2020-10" db="EMBL/GenBank/DDBJ databases">
        <title>Taxonomic study of unclassified bacteria belonging to the class Ktedonobacteria.</title>
        <authorList>
            <person name="Yabe S."/>
            <person name="Wang C.M."/>
            <person name="Zheng Y."/>
            <person name="Sakai Y."/>
            <person name="Cavaletti L."/>
            <person name="Monciardini P."/>
            <person name="Donadio S."/>
        </authorList>
    </citation>
    <scope>NUCLEOTIDE SEQUENCE</scope>
    <source>
        <strain evidence="3">SOSP1-1</strain>
    </source>
</reference>
<keyword evidence="4" id="KW-1185">Reference proteome</keyword>
<dbReference type="EMBL" id="BNJF01000001">
    <property type="protein sequence ID" value="GHO42787.1"/>
    <property type="molecule type" value="Genomic_DNA"/>
</dbReference>
<dbReference type="Proteomes" id="UP000612362">
    <property type="component" value="Unassembled WGS sequence"/>
</dbReference>
<proteinExistence type="predicted"/>
<evidence type="ECO:0000256" key="1">
    <source>
        <dbReference type="SAM" id="MobiDB-lite"/>
    </source>
</evidence>
<sequence length="334" mass="37178">MSSIKCEACGYRNTLGNGRSVCVNCGAPLQSRQMEARAFDLSPAEIERAQPPIPASPEAIKKHSTPTQPLLPLEAESMRQPQQTSLPGGERSGQPQHPILLKDLEEQYALQLREEERSRALQPRDEMSPYTIPDGSPLSYYDPAEGIRTVIKEEQGLRNPQHALPPWQLDRLPFGFPRRAPELWGAVVQVQSQQERPPMVGAALLFRGLRDIVWAMPNEIRHPDRDMVQVTTIRVRKADGALQDARVQGYLRGANVSLGDMVSIWGRRSRGAIYIYRAFNHTAKGQISTSATASSGPFFALLIILVLVAILAVYYLQIPIPFLPKLPFSIFPGN</sequence>
<feature type="region of interest" description="Disordered" evidence="1">
    <location>
        <begin position="115"/>
        <end position="139"/>
    </location>
</feature>
<feature type="transmembrane region" description="Helical" evidence="2">
    <location>
        <begin position="298"/>
        <end position="316"/>
    </location>
</feature>
<keyword evidence="2" id="KW-1133">Transmembrane helix</keyword>
<organism evidence="3 4">
    <name type="scientific">Ktedonospora formicarum</name>
    <dbReference type="NCBI Taxonomy" id="2778364"/>
    <lineage>
        <taxon>Bacteria</taxon>
        <taxon>Bacillati</taxon>
        <taxon>Chloroflexota</taxon>
        <taxon>Ktedonobacteria</taxon>
        <taxon>Ktedonobacterales</taxon>
        <taxon>Ktedonobacteraceae</taxon>
        <taxon>Ktedonospora</taxon>
    </lineage>
</organism>